<comment type="subcellular location">
    <subcellularLocation>
        <location evidence="1">Membrane</location>
        <topology evidence="1">Multi-pass membrane protein</topology>
    </subcellularLocation>
</comment>
<evidence type="ECO:0000313" key="11">
    <source>
        <dbReference type="EMBL" id="AUW31280.1"/>
    </source>
</evidence>
<dbReference type="GO" id="GO:0016020">
    <property type="term" value="C:membrane"/>
    <property type="evidence" value="ECO:0007669"/>
    <property type="project" value="UniProtKB-SubCell"/>
</dbReference>
<evidence type="ECO:0000256" key="10">
    <source>
        <dbReference type="RuleBase" id="RU000488"/>
    </source>
</evidence>
<evidence type="ECO:0000256" key="1">
    <source>
        <dbReference type="ARBA" id="ARBA00004141"/>
    </source>
</evidence>
<evidence type="ECO:0000256" key="7">
    <source>
        <dbReference type="ARBA" id="ARBA00022989"/>
    </source>
</evidence>
<organism evidence="11">
    <name type="scientific">Cladonia uncialis subsp. uncialis</name>
    <dbReference type="NCBI Taxonomy" id="180999"/>
    <lineage>
        <taxon>Eukaryota</taxon>
        <taxon>Fungi</taxon>
        <taxon>Dikarya</taxon>
        <taxon>Ascomycota</taxon>
        <taxon>Pezizomycotina</taxon>
        <taxon>Lecanoromycetes</taxon>
        <taxon>OSLEUM clade</taxon>
        <taxon>Lecanoromycetidae</taxon>
        <taxon>Lecanorales</taxon>
        <taxon>Lecanorineae</taxon>
        <taxon>Cladoniaceae</taxon>
        <taxon>Cladonia</taxon>
    </lineage>
</organism>
<dbReference type="Pfam" id="PF00153">
    <property type="entry name" value="Mito_carr"/>
    <property type="match status" value="3"/>
</dbReference>
<evidence type="ECO:0000256" key="3">
    <source>
        <dbReference type="ARBA" id="ARBA00022448"/>
    </source>
</evidence>
<keyword evidence="6" id="KW-0999">Mitochondrion inner membrane</keyword>
<dbReference type="AlphaFoldDB" id="A0A2K9YEN0"/>
<feature type="repeat" description="Solcar" evidence="9">
    <location>
        <begin position="204"/>
        <end position="325"/>
    </location>
</feature>
<keyword evidence="7" id="KW-1133">Transmembrane helix</keyword>
<dbReference type="SUPFAM" id="SSF103506">
    <property type="entry name" value="Mitochondrial carrier"/>
    <property type="match status" value="1"/>
</dbReference>
<reference evidence="11" key="1">
    <citation type="submission" date="2017-12" db="EMBL/GenBank/DDBJ databases">
        <title>Genome Sequencing Reveals a Rich Biosynthetic Potential.</title>
        <authorList>
            <person name="Bertrand R.L."/>
            <person name="Abdel-Hameed M.E."/>
            <person name="Sorensen J.L."/>
        </authorList>
    </citation>
    <scope>NUCLEOTIDE SEQUENCE</scope>
</reference>
<name>A0A2K9YEN0_CLAUC</name>
<keyword evidence="6" id="KW-0496">Mitochondrion</keyword>
<evidence type="ECO:0000256" key="2">
    <source>
        <dbReference type="ARBA" id="ARBA00006375"/>
    </source>
</evidence>
<sequence length="340" mass="36804">MSYNNTNTDILLAGAFAAFTVDLLVYPLDTIKTRFQSPDYKRLYTSPSNNAINRSLFRGLYQGIGSVVLATIPSSGAFFTTYEGTKTLLSHTPLPVPIANSIASSTGELVSCLILTPAEVLKQNAQMVSRSQHVPSSSKVFDGNATILALRKFNSPTQLWRGYTALAGRNLPFTAMQFPMFEHIRTTIHNYRKRTGRATGSLWETGTVTAISAGSAGAVSAVITTPIDVVKTRIMLSAAESDQPRGEEQQRIVKDIERQGKDAKAEIEKAQQAARGGRAGGLAVGREIFRTEGVKGLFRGGALRGLWTALGSGLYLGVYESGRRYLEGTMLDWNSGKAEV</sequence>
<keyword evidence="8 9" id="KW-0472">Membrane</keyword>
<dbReference type="InterPro" id="IPR023395">
    <property type="entry name" value="MCP_dom_sf"/>
</dbReference>
<comment type="similarity">
    <text evidence="2 10">Belongs to the mitochondrial carrier (TC 2.A.29) family.</text>
</comment>
<dbReference type="PROSITE" id="PS50920">
    <property type="entry name" value="SOLCAR"/>
    <property type="match status" value="3"/>
</dbReference>
<feature type="repeat" description="Solcar" evidence="9">
    <location>
        <begin position="5"/>
        <end position="88"/>
    </location>
</feature>
<keyword evidence="5" id="KW-0677">Repeat</keyword>
<evidence type="ECO:0000256" key="8">
    <source>
        <dbReference type="ARBA" id="ARBA00023136"/>
    </source>
</evidence>
<dbReference type="Gene3D" id="1.50.40.10">
    <property type="entry name" value="Mitochondrial carrier domain"/>
    <property type="match status" value="2"/>
</dbReference>
<dbReference type="EMBL" id="MG777503">
    <property type="protein sequence ID" value="AUW31280.1"/>
    <property type="molecule type" value="Genomic_DNA"/>
</dbReference>
<evidence type="ECO:0000256" key="9">
    <source>
        <dbReference type="PROSITE-ProRule" id="PRU00282"/>
    </source>
</evidence>
<keyword evidence="4 9" id="KW-0812">Transmembrane</keyword>
<proteinExistence type="inferred from homology"/>
<evidence type="ECO:0000256" key="5">
    <source>
        <dbReference type="ARBA" id="ARBA00022737"/>
    </source>
</evidence>
<evidence type="ECO:0000256" key="6">
    <source>
        <dbReference type="ARBA" id="ARBA00022792"/>
    </source>
</evidence>
<protein>
    <submittedName>
        <fullName evidence="11">Putative mitochondrial carrier</fullName>
    </submittedName>
</protein>
<dbReference type="InterPro" id="IPR018108">
    <property type="entry name" value="MCP_transmembrane"/>
</dbReference>
<dbReference type="PANTHER" id="PTHR45667">
    <property type="entry name" value="S-ADENOSYLMETHIONINE MITOCHONDRIAL CARRIER PROTEIN"/>
    <property type="match status" value="1"/>
</dbReference>
<evidence type="ECO:0000256" key="4">
    <source>
        <dbReference type="ARBA" id="ARBA00022692"/>
    </source>
</evidence>
<accession>A0A2K9YEN0</accession>
<feature type="repeat" description="Solcar" evidence="9">
    <location>
        <begin position="95"/>
        <end position="187"/>
    </location>
</feature>
<keyword evidence="3 10" id="KW-0813">Transport</keyword>